<dbReference type="InterPro" id="IPR013926">
    <property type="entry name" value="CGI121/TPRKB"/>
</dbReference>
<keyword evidence="4 5" id="KW-0539">Nucleus</keyword>
<dbReference type="GO" id="GO:0005634">
    <property type="term" value="C:nucleus"/>
    <property type="evidence" value="ECO:0007669"/>
    <property type="project" value="UniProtKB-SubCell"/>
</dbReference>
<dbReference type="PANTHER" id="PTHR15840">
    <property type="entry name" value="CGI-121 FAMILY MEMBER"/>
    <property type="match status" value="1"/>
</dbReference>
<dbReference type="Pfam" id="PF08617">
    <property type="entry name" value="CGI-121"/>
    <property type="match status" value="1"/>
</dbReference>
<accession>A0A5N6LLQ2</accession>
<reference evidence="6 7" key="1">
    <citation type="submission" date="2019-05" db="EMBL/GenBank/DDBJ databases">
        <title>Mikania micrantha, genome provides insights into the molecular mechanism of rapid growth.</title>
        <authorList>
            <person name="Liu B."/>
        </authorList>
    </citation>
    <scope>NUCLEOTIDE SEQUENCE [LARGE SCALE GENOMIC DNA]</scope>
    <source>
        <strain evidence="6">NLD-2019</strain>
        <tissue evidence="6">Leaf</tissue>
    </source>
</reference>
<comment type="subcellular location">
    <subcellularLocation>
        <location evidence="1">Nucleus</location>
    </subcellularLocation>
</comment>
<dbReference type="OrthoDB" id="329139at2759"/>
<dbReference type="Gene3D" id="3.30.2380.10">
    <property type="entry name" value="CGI121/TPRKB"/>
    <property type="match status" value="1"/>
</dbReference>
<name>A0A5N6LLQ2_9ASTR</name>
<dbReference type="PANTHER" id="PTHR15840:SF10">
    <property type="entry name" value="EKC_KEOPS COMPLEX SUBUNIT TPRKB"/>
    <property type="match status" value="1"/>
</dbReference>
<keyword evidence="3" id="KW-0819">tRNA processing</keyword>
<evidence type="ECO:0000313" key="6">
    <source>
        <dbReference type="EMBL" id="KAD2393115.1"/>
    </source>
</evidence>
<gene>
    <name evidence="6" type="ORF">E3N88_40092</name>
</gene>
<evidence type="ECO:0000256" key="2">
    <source>
        <dbReference type="ARBA" id="ARBA00005546"/>
    </source>
</evidence>
<keyword evidence="7" id="KW-1185">Reference proteome</keyword>
<dbReference type="InterPro" id="IPR036504">
    <property type="entry name" value="CGI121/TPRKB_sf"/>
</dbReference>
<protein>
    <submittedName>
        <fullName evidence="6">Uncharacterized protein</fullName>
    </submittedName>
</protein>
<dbReference type="AlphaFoldDB" id="A0A5N6LLQ2"/>
<dbReference type="GO" id="GO:0000408">
    <property type="term" value="C:EKC/KEOPS complex"/>
    <property type="evidence" value="ECO:0007669"/>
    <property type="project" value="TreeGrafter"/>
</dbReference>
<evidence type="ECO:0000256" key="1">
    <source>
        <dbReference type="ARBA" id="ARBA00004123"/>
    </source>
</evidence>
<organism evidence="6 7">
    <name type="scientific">Mikania micrantha</name>
    <name type="common">bitter vine</name>
    <dbReference type="NCBI Taxonomy" id="192012"/>
    <lineage>
        <taxon>Eukaryota</taxon>
        <taxon>Viridiplantae</taxon>
        <taxon>Streptophyta</taxon>
        <taxon>Embryophyta</taxon>
        <taxon>Tracheophyta</taxon>
        <taxon>Spermatophyta</taxon>
        <taxon>Magnoliopsida</taxon>
        <taxon>eudicotyledons</taxon>
        <taxon>Gunneridae</taxon>
        <taxon>Pentapetalae</taxon>
        <taxon>asterids</taxon>
        <taxon>campanulids</taxon>
        <taxon>Asterales</taxon>
        <taxon>Asteraceae</taxon>
        <taxon>Asteroideae</taxon>
        <taxon>Heliantheae alliance</taxon>
        <taxon>Eupatorieae</taxon>
        <taxon>Mikania</taxon>
    </lineage>
</organism>
<dbReference type="SUPFAM" id="SSF143870">
    <property type="entry name" value="PF0523-like"/>
    <property type="match status" value="1"/>
</dbReference>
<comment type="caution">
    <text evidence="6">The sequence shown here is derived from an EMBL/GenBank/DDBJ whole genome shotgun (WGS) entry which is preliminary data.</text>
</comment>
<dbReference type="EMBL" id="SZYD01000019">
    <property type="protein sequence ID" value="KAD2393115.1"/>
    <property type="molecule type" value="Genomic_DNA"/>
</dbReference>
<evidence type="ECO:0000256" key="3">
    <source>
        <dbReference type="ARBA" id="ARBA00022694"/>
    </source>
</evidence>
<dbReference type="Proteomes" id="UP000326396">
    <property type="component" value="Linkage Group LG9"/>
</dbReference>
<sequence>MKIYEISGTTLSVALFTDVANSKELLELMQAGTLEPEVALLNASLIPDIFPVLAAAHKTLLAKSRNLLTTRTMHSELVYNYSGSKHISESLRRCGISDSTMYVLVARFGASEEEMIAMKALIKGKEIDLEELEGRANKPQIQKHYKITGVELGISTLGDAITCRIAARDAL</sequence>
<proteinExistence type="inferred from homology"/>
<evidence type="ECO:0000256" key="4">
    <source>
        <dbReference type="ARBA" id="ARBA00023242"/>
    </source>
</evidence>
<comment type="similarity">
    <text evidence="2 5">Belongs to the CGI121/TPRKB family.</text>
</comment>
<dbReference type="GO" id="GO:0002949">
    <property type="term" value="P:tRNA threonylcarbamoyladenosine modification"/>
    <property type="evidence" value="ECO:0007669"/>
    <property type="project" value="TreeGrafter"/>
</dbReference>
<dbReference type="GO" id="GO:0005829">
    <property type="term" value="C:cytosol"/>
    <property type="evidence" value="ECO:0007669"/>
    <property type="project" value="TreeGrafter"/>
</dbReference>
<evidence type="ECO:0000313" key="7">
    <source>
        <dbReference type="Proteomes" id="UP000326396"/>
    </source>
</evidence>
<evidence type="ECO:0000256" key="5">
    <source>
        <dbReference type="RuleBase" id="RU004398"/>
    </source>
</evidence>